<feature type="short sequence motif" description="HXTX 1" evidence="2">
    <location>
        <begin position="61"/>
        <end position="64"/>
    </location>
</feature>
<dbReference type="HAMAP" id="MF_01940">
    <property type="entry name" value="RNA_CPDase"/>
    <property type="match status" value="1"/>
</dbReference>
<protein>
    <recommendedName>
        <fullName evidence="2">RNA 2',3'-cyclic phosphodiesterase</fullName>
        <shortName evidence="2">RNA 2',3'-CPDase</shortName>
        <ecNumber evidence="2">3.1.4.58</ecNumber>
    </recommendedName>
</protein>
<feature type="active site" description="Proton donor" evidence="2">
    <location>
        <position position="61"/>
    </location>
</feature>
<dbReference type="GO" id="GO:0004113">
    <property type="term" value="F:2',3'-cyclic-nucleotide 3'-phosphodiesterase activity"/>
    <property type="evidence" value="ECO:0007669"/>
    <property type="project" value="InterPro"/>
</dbReference>
<evidence type="ECO:0000313" key="5">
    <source>
        <dbReference type="Proteomes" id="UP000198620"/>
    </source>
</evidence>
<keyword evidence="5" id="KW-1185">Reference proteome</keyword>
<evidence type="ECO:0000259" key="3">
    <source>
        <dbReference type="Pfam" id="PF02834"/>
    </source>
</evidence>
<reference evidence="4 5" key="1">
    <citation type="submission" date="2016-10" db="EMBL/GenBank/DDBJ databases">
        <authorList>
            <person name="de Groot N.N."/>
        </authorList>
    </citation>
    <scope>NUCLEOTIDE SEQUENCE [LARGE SCALE GENOMIC DNA]</scope>
    <source>
        <strain evidence="4 5">Nv1</strain>
    </source>
</reference>
<dbReference type="PANTHER" id="PTHR35561:SF1">
    <property type="entry name" value="RNA 2',3'-CYCLIC PHOSPHODIESTERASE"/>
    <property type="match status" value="1"/>
</dbReference>
<dbReference type="InterPro" id="IPR009097">
    <property type="entry name" value="Cyclic_Pdiesterase"/>
</dbReference>
<comment type="catalytic activity">
    <reaction evidence="2">
        <text>a 3'-end 2',3'-cyclophospho-ribonucleotide-RNA + H2O = a 3'-end 2'-phospho-ribonucleotide-RNA + H(+)</text>
        <dbReference type="Rhea" id="RHEA:11828"/>
        <dbReference type="Rhea" id="RHEA-COMP:10464"/>
        <dbReference type="Rhea" id="RHEA-COMP:17353"/>
        <dbReference type="ChEBI" id="CHEBI:15377"/>
        <dbReference type="ChEBI" id="CHEBI:15378"/>
        <dbReference type="ChEBI" id="CHEBI:83064"/>
        <dbReference type="ChEBI" id="CHEBI:173113"/>
        <dbReference type="EC" id="3.1.4.58"/>
    </reaction>
</comment>
<proteinExistence type="inferred from homology"/>
<comment type="function">
    <text evidence="2">Hydrolyzes RNA 2',3'-cyclic phosphodiester to an RNA 2'-phosphomonoester.</text>
</comment>
<dbReference type="GO" id="GO:0008664">
    <property type="term" value="F:RNA 2',3'-cyclic 3'-phosphodiesterase activity"/>
    <property type="evidence" value="ECO:0007669"/>
    <property type="project" value="UniProtKB-EC"/>
</dbReference>
<dbReference type="Pfam" id="PF02834">
    <property type="entry name" value="LigT_PEase"/>
    <property type="match status" value="1"/>
</dbReference>
<feature type="domain" description="Phosphoesterase HXTX" evidence="3">
    <location>
        <begin position="27"/>
        <end position="106"/>
    </location>
</feature>
<accession>A0A1H7QBB7</accession>
<feature type="active site" description="Proton acceptor" evidence="2">
    <location>
        <position position="146"/>
    </location>
</feature>
<dbReference type="NCBIfam" id="TIGR02258">
    <property type="entry name" value="2_5_ligase"/>
    <property type="match status" value="1"/>
</dbReference>
<dbReference type="EC" id="3.1.4.58" evidence="2"/>
<dbReference type="PANTHER" id="PTHR35561">
    <property type="entry name" value="RNA 2',3'-CYCLIC PHOSPHODIESTERASE"/>
    <property type="match status" value="1"/>
</dbReference>
<evidence type="ECO:0000313" key="4">
    <source>
        <dbReference type="EMBL" id="SEL45451.1"/>
    </source>
</evidence>
<dbReference type="GO" id="GO:0016874">
    <property type="term" value="F:ligase activity"/>
    <property type="evidence" value="ECO:0007669"/>
    <property type="project" value="UniProtKB-KW"/>
</dbReference>
<organism evidence="4 5">
    <name type="scientific">Nitrosovibrio tenuis</name>
    <dbReference type="NCBI Taxonomy" id="1233"/>
    <lineage>
        <taxon>Bacteria</taxon>
        <taxon>Pseudomonadati</taxon>
        <taxon>Pseudomonadota</taxon>
        <taxon>Betaproteobacteria</taxon>
        <taxon>Nitrosomonadales</taxon>
        <taxon>Nitrosomonadaceae</taxon>
        <taxon>Nitrosovibrio</taxon>
    </lineage>
</organism>
<sequence length="198" mass="21824">MPDNPARALAEKGIRSTGKTVRVFFAIWPDNAAQEQMAGLATRLRLDPLCGGRKTKGDNIHLTLVFVGEVDAVGLQTLLEAGNKIGNAGTGGFDFVIDAIRYWKHNQIVYATTDKAPQRLTDLVSALQGALSAAGFFLEQRPYIPHITLMKRASCRIVPKLPEPVVWRVREWMLVKSEQTSDGSVYTPIHRWSLGGVI</sequence>
<dbReference type="RefSeq" id="WP_090829249.1">
    <property type="nucleotide sequence ID" value="NZ_FOBH01000011.1"/>
</dbReference>
<dbReference type="Proteomes" id="UP000198620">
    <property type="component" value="Unassembled WGS sequence"/>
</dbReference>
<dbReference type="SUPFAM" id="SSF55144">
    <property type="entry name" value="LigT-like"/>
    <property type="match status" value="1"/>
</dbReference>
<dbReference type="STRING" id="1233.SAMN05216387_11164"/>
<dbReference type="OrthoDB" id="7061261at2"/>
<evidence type="ECO:0000256" key="1">
    <source>
        <dbReference type="ARBA" id="ARBA00022801"/>
    </source>
</evidence>
<comment type="similarity">
    <text evidence="2">Belongs to the 2H phosphoesterase superfamily. ThpR family.</text>
</comment>
<dbReference type="Gene3D" id="3.90.1140.10">
    <property type="entry name" value="Cyclic phosphodiesterase"/>
    <property type="match status" value="1"/>
</dbReference>
<dbReference type="InterPro" id="IPR014051">
    <property type="entry name" value="Phosphoesterase_HXTX"/>
</dbReference>
<feature type="short sequence motif" description="HXTX 2" evidence="2">
    <location>
        <begin position="146"/>
        <end position="149"/>
    </location>
</feature>
<evidence type="ECO:0000256" key="2">
    <source>
        <dbReference type="HAMAP-Rule" id="MF_01940"/>
    </source>
</evidence>
<keyword evidence="1 2" id="KW-0378">Hydrolase</keyword>
<gene>
    <name evidence="4" type="ORF">SAMN05216387_11164</name>
</gene>
<dbReference type="AlphaFoldDB" id="A0A1H7QBB7"/>
<keyword evidence="4" id="KW-0436">Ligase</keyword>
<dbReference type="InterPro" id="IPR004175">
    <property type="entry name" value="RNA_CPDase"/>
</dbReference>
<name>A0A1H7QBB7_9PROT</name>
<dbReference type="EMBL" id="FOBH01000011">
    <property type="protein sequence ID" value="SEL45451.1"/>
    <property type="molecule type" value="Genomic_DNA"/>
</dbReference>